<evidence type="ECO:0000313" key="3">
    <source>
        <dbReference type="Proteomes" id="UP001347796"/>
    </source>
</evidence>
<dbReference type="EMBL" id="JAZGQO010000015">
    <property type="protein sequence ID" value="KAK6169641.1"/>
    <property type="molecule type" value="Genomic_DNA"/>
</dbReference>
<organism evidence="2 3">
    <name type="scientific">Patella caerulea</name>
    <name type="common">Rayed Mediterranean limpet</name>
    <dbReference type="NCBI Taxonomy" id="87958"/>
    <lineage>
        <taxon>Eukaryota</taxon>
        <taxon>Metazoa</taxon>
        <taxon>Spiralia</taxon>
        <taxon>Lophotrochozoa</taxon>
        <taxon>Mollusca</taxon>
        <taxon>Gastropoda</taxon>
        <taxon>Patellogastropoda</taxon>
        <taxon>Patelloidea</taxon>
        <taxon>Patellidae</taxon>
        <taxon>Patella</taxon>
    </lineage>
</organism>
<dbReference type="Proteomes" id="UP001347796">
    <property type="component" value="Unassembled WGS sequence"/>
</dbReference>
<comment type="caution">
    <text evidence="2">The sequence shown here is derived from an EMBL/GenBank/DDBJ whole genome shotgun (WGS) entry which is preliminary data.</text>
</comment>
<keyword evidence="1" id="KW-1133">Transmembrane helix</keyword>
<feature type="transmembrane region" description="Helical" evidence="1">
    <location>
        <begin position="34"/>
        <end position="50"/>
    </location>
</feature>
<proteinExistence type="predicted"/>
<gene>
    <name evidence="2" type="ORF">SNE40_020644</name>
</gene>
<dbReference type="AlphaFoldDB" id="A0AAN8J5E0"/>
<protein>
    <submittedName>
        <fullName evidence="2">Uncharacterized protein</fullName>
    </submittedName>
</protein>
<keyword evidence="3" id="KW-1185">Reference proteome</keyword>
<name>A0AAN8J5E0_PATCE</name>
<evidence type="ECO:0000313" key="2">
    <source>
        <dbReference type="EMBL" id="KAK6169641.1"/>
    </source>
</evidence>
<evidence type="ECO:0000256" key="1">
    <source>
        <dbReference type="SAM" id="Phobius"/>
    </source>
</evidence>
<keyword evidence="1" id="KW-0812">Transmembrane</keyword>
<sequence>MHSRCQQHITYKYLAILLLFITQAAVKYRKMKCVSIFLVLVCLAVLVYEFEASCGLMLKNPSGAGELCVTPVGNLSVGQSNDSYIECQRYTCEETHISLCGIGYKAGTMYVHGCVQQNLEKCCYQFVNVSNSSEICMKKVCP</sequence>
<accession>A0AAN8J5E0</accession>
<keyword evidence="1" id="KW-0472">Membrane</keyword>
<reference evidence="2 3" key="1">
    <citation type="submission" date="2024-01" db="EMBL/GenBank/DDBJ databases">
        <title>The genome of the rayed Mediterranean limpet Patella caerulea (Linnaeus, 1758).</title>
        <authorList>
            <person name="Anh-Thu Weber A."/>
            <person name="Halstead-Nussloch G."/>
        </authorList>
    </citation>
    <scope>NUCLEOTIDE SEQUENCE [LARGE SCALE GENOMIC DNA]</scope>
    <source>
        <strain evidence="2">AATW-2023a</strain>
        <tissue evidence="2">Whole specimen</tissue>
    </source>
</reference>